<organism evidence="4 5">
    <name type="scientific">Halobaculum halobium</name>
    <dbReference type="NCBI Taxonomy" id="3032281"/>
    <lineage>
        <taxon>Archaea</taxon>
        <taxon>Methanobacteriati</taxon>
        <taxon>Methanobacteriota</taxon>
        <taxon>Stenosarchaea group</taxon>
        <taxon>Halobacteria</taxon>
        <taxon>Halobacteriales</taxon>
        <taxon>Haloferacaceae</taxon>
        <taxon>Halobaculum</taxon>
    </lineage>
</organism>
<keyword evidence="2" id="KW-0804">Transcription</keyword>
<dbReference type="AlphaFoldDB" id="A0ABD5T513"/>
<dbReference type="PANTHER" id="PTHR34236">
    <property type="entry name" value="DIMETHYL SULFOXIDE REDUCTASE TRANSCRIPTIONAL ACTIVATOR"/>
    <property type="match status" value="1"/>
</dbReference>
<reference evidence="4 5" key="1">
    <citation type="journal article" date="2019" name="Int. J. Syst. Evol. Microbiol.">
        <title>The Global Catalogue of Microorganisms (GCM) 10K type strain sequencing project: providing services to taxonomists for standard genome sequencing and annotation.</title>
        <authorList>
            <consortium name="The Broad Institute Genomics Platform"/>
            <consortium name="The Broad Institute Genome Sequencing Center for Infectious Disease"/>
            <person name="Wu L."/>
            <person name="Ma J."/>
        </authorList>
    </citation>
    <scope>NUCLEOTIDE SEQUENCE [LARGE SCALE GENOMIC DNA]</scope>
    <source>
        <strain evidence="4 5">SYNS20</strain>
    </source>
</reference>
<dbReference type="Pfam" id="PF04967">
    <property type="entry name" value="HTH_10"/>
    <property type="match status" value="1"/>
</dbReference>
<dbReference type="RefSeq" id="WP_284063685.1">
    <property type="nucleotide sequence ID" value="NZ_CP126159.1"/>
</dbReference>
<sequence length="245" mass="27033">MIVQPGSFSILRVKFHTVPSGVIADLHTAIPDVRRISYENIFYASDGDWIESLVVASGAEFEPTSVIESLSRVELFHHQLAAGGPGDGSTHRLTIVAHEPYPFLLGVILRGKALPNRLELRDGALTGLVTVAEWADFRALADTIEAQFGQFELLSVNQVETIGAPLGSGQLDRVIRDELTEEQLTVLRTAHRLGYFEVPRRASAEDIATELDIAQSTLSERLRLAEGRLFDLVFYADAPRDQPEE</sequence>
<proteinExistence type="predicted"/>
<comment type="caution">
    <text evidence="4">The sequence shown here is derived from an EMBL/GenBank/DDBJ whole genome shotgun (WGS) entry which is preliminary data.</text>
</comment>
<evidence type="ECO:0000259" key="3">
    <source>
        <dbReference type="Pfam" id="PF04967"/>
    </source>
</evidence>
<gene>
    <name evidence="4" type="ORF">ACFQFD_00435</name>
</gene>
<protein>
    <submittedName>
        <fullName evidence="4">Helix-turn-helix domain-containing protein</fullName>
    </submittedName>
</protein>
<evidence type="ECO:0000256" key="2">
    <source>
        <dbReference type="ARBA" id="ARBA00023163"/>
    </source>
</evidence>
<evidence type="ECO:0000313" key="5">
    <source>
        <dbReference type="Proteomes" id="UP001596443"/>
    </source>
</evidence>
<dbReference type="InterPro" id="IPR007050">
    <property type="entry name" value="HTH_bacterioopsin"/>
</dbReference>
<dbReference type="GeneID" id="81211213"/>
<feature type="domain" description="HTH bat-type" evidence="3">
    <location>
        <begin position="179"/>
        <end position="230"/>
    </location>
</feature>
<keyword evidence="5" id="KW-1185">Reference proteome</keyword>
<dbReference type="PANTHER" id="PTHR34236:SF1">
    <property type="entry name" value="DIMETHYL SULFOXIDE REDUCTASE TRANSCRIPTIONAL ACTIVATOR"/>
    <property type="match status" value="1"/>
</dbReference>
<name>A0ABD5T513_9EURY</name>
<keyword evidence="1" id="KW-0805">Transcription regulation</keyword>
<evidence type="ECO:0000256" key="1">
    <source>
        <dbReference type="ARBA" id="ARBA00023015"/>
    </source>
</evidence>
<dbReference type="EMBL" id="JBHSWX010000001">
    <property type="protein sequence ID" value="MFC6784502.1"/>
    <property type="molecule type" value="Genomic_DNA"/>
</dbReference>
<dbReference type="Proteomes" id="UP001596443">
    <property type="component" value="Unassembled WGS sequence"/>
</dbReference>
<evidence type="ECO:0000313" key="4">
    <source>
        <dbReference type="EMBL" id="MFC6784502.1"/>
    </source>
</evidence>
<accession>A0ABD5T513</accession>